<evidence type="ECO:0000313" key="2">
    <source>
        <dbReference type="Proteomes" id="UP001458880"/>
    </source>
</evidence>
<keyword evidence="2" id="KW-1185">Reference proteome</keyword>
<dbReference type="EMBL" id="JASPKY010000917">
    <property type="protein sequence ID" value="KAK9680272.1"/>
    <property type="molecule type" value="Genomic_DNA"/>
</dbReference>
<organism evidence="1 2">
    <name type="scientific">Popillia japonica</name>
    <name type="common">Japanese beetle</name>
    <dbReference type="NCBI Taxonomy" id="7064"/>
    <lineage>
        <taxon>Eukaryota</taxon>
        <taxon>Metazoa</taxon>
        <taxon>Ecdysozoa</taxon>
        <taxon>Arthropoda</taxon>
        <taxon>Hexapoda</taxon>
        <taxon>Insecta</taxon>
        <taxon>Pterygota</taxon>
        <taxon>Neoptera</taxon>
        <taxon>Endopterygota</taxon>
        <taxon>Coleoptera</taxon>
        <taxon>Polyphaga</taxon>
        <taxon>Scarabaeiformia</taxon>
        <taxon>Scarabaeidae</taxon>
        <taxon>Rutelinae</taxon>
        <taxon>Popillia</taxon>
    </lineage>
</organism>
<accession>A0AAW1HUK5</accession>
<sequence length="135" mass="15735">MNNLQRNKVNKLIKLIVTAILEEVDEEICVINKKKLWVRKWIDRRDKLGATNCLLKELALEDPKEYFDTLRMSESCVNFLLMKIHSQIQRKDTLLRSAIPAITKLQAVLYFLATGCSLRTLTHVFSAPITFDYQH</sequence>
<protein>
    <submittedName>
        <fullName evidence="1">Uncharacterized protein</fullName>
    </submittedName>
</protein>
<name>A0AAW1HUK5_POPJA</name>
<comment type="caution">
    <text evidence="1">The sequence shown here is derived from an EMBL/GenBank/DDBJ whole genome shotgun (WGS) entry which is preliminary data.</text>
</comment>
<dbReference type="Proteomes" id="UP001458880">
    <property type="component" value="Unassembled WGS sequence"/>
</dbReference>
<evidence type="ECO:0000313" key="1">
    <source>
        <dbReference type="EMBL" id="KAK9680272.1"/>
    </source>
</evidence>
<dbReference type="AlphaFoldDB" id="A0AAW1HUK5"/>
<proteinExistence type="predicted"/>
<gene>
    <name evidence="1" type="ORF">QE152_g39216</name>
</gene>
<reference evidence="1 2" key="1">
    <citation type="journal article" date="2024" name="BMC Genomics">
        <title>De novo assembly and annotation of Popillia japonica's genome with initial clues to its potential as an invasive pest.</title>
        <authorList>
            <person name="Cucini C."/>
            <person name="Boschi S."/>
            <person name="Funari R."/>
            <person name="Cardaioli E."/>
            <person name="Iannotti N."/>
            <person name="Marturano G."/>
            <person name="Paoli F."/>
            <person name="Bruttini M."/>
            <person name="Carapelli A."/>
            <person name="Frati F."/>
            <person name="Nardi F."/>
        </authorList>
    </citation>
    <scope>NUCLEOTIDE SEQUENCE [LARGE SCALE GENOMIC DNA]</scope>
    <source>
        <strain evidence="1">DMR45628</strain>
    </source>
</reference>